<sequence>MYNHEPENYICPLCQISQGEVTEKGDQEGSIIFRDTFITVFIAGKWWKSNLGHVIIIPNEHIENIYDMSEEIGHKIFDFSKKIAVALKEAYKCDGISTRQHNEPDGNQDVYHYHLHIFPRYKGDNLYLNHEDTYWPTQEEKQPYVDKLKAFLSKS</sequence>
<evidence type="ECO:0000256" key="1">
    <source>
        <dbReference type="PIRSR" id="PIRSR601310-1"/>
    </source>
</evidence>
<dbReference type="InterPro" id="IPR011146">
    <property type="entry name" value="HIT-like"/>
</dbReference>
<feature type="active site" description="Tele-AMP-histidine intermediate" evidence="1">
    <location>
        <position position="114"/>
    </location>
</feature>
<dbReference type="GO" id="GO:0016787">
    <property type="term" value="F:hydrolase activity"/>
    <property type="evidence" value="ECO:0007669"/>
    <property type="project" value="UniProtKB-KW"/>
</dbReference>
<dbReference type="PROSITE" id="PS51084">
    <property type="entry name" value="HIT_2"/>
    <property type="match status" value="1"/>
</dbReference>
<comment type="caution">
    <text evidence="5">The sequence shown here is derived from an EMBL/GenBank/DDBJ whole genome shotgun (WGS) entry which is preliminary data.</text>
</comment>
<dbReference type="SUPFAM" id="SSF54197">
    <property type="entry name" value="HIT-like"/>
    <property type="match status" value="1"/>
</dbReference>
<dbReference type="Proteomes" id="UP000177001">
    <property type="component" value="Unassembled WGS sequence"/>
</dbReference>
<dbReference type="Gene3D" id="3.30.428.10">
    <property type="entry name" value="HIT-like"/>
    <property type="match status" value="1"/>
</dbReference>
<dbReference type="PANTHER" id="PTHR46648">
    <property type="entry name" value="HIT FAMILY PROTEIN 1"/>
    <property type="match status" value="1"/>
</dbReference>
<dbReference type="PANTHER" id="PTHR46648:SF1">
    <property type="entry name" value="ADENOSINE 5'-MONOPHOSPHORAMIDASE HNT1"/>
    <property type="match status" value="1"/>
</dbReference>
<dbReference type="EMBL" id="MFUR01000011">
    <property type="protein sequence ID" value="OGI86746.1"/>
    <property type="molecule type" value="Genomic_DNA"/>
</dbReference>
<reference evidence="5 6" key="1">
    <citation type="journal article" date="2016" name="Nat. Commun.">
        <title>Thousands of microbial genomes shed light on interconnected biogeochemical processes in an aquifer system.</title>
        <authorList>
            <person name="Anantharaman K."/>
            <person name="Brown C.T."/>
            <person name="Hug L.A."/>
            <person name="Sharon I."/>
            <person name="Castelle C.J."/>
            <person name="Probst A.J."/>
            <person name="Thomas B.C."/>
            <person name="Singh A."/>
            <person name="Wilkins M.J."/>
            <person name="Karaoz U."/>
            <person name="Brodie E.L."/>
            <person name="Williams K.H."/>
            <person name="Hubbard S.S."/>
            <person name="Banfield J.F."/>
        </authorList>
    </citation>
    <scope>NUCLEOTIDE SEQUENCE [LARGE SCALE GENOMIC DNA]</scope>
</reference>
<keyword evidence="5" id="KW-0378">Hydrolase</keyword>
<evidence type="ECO:0000256" key="3">
    <source>
        <dbReference type="PROSITE-ProRule" id="PRU00464"/>
    </source>
</evidence>
<evidence type="ECO:0000313" key="5">
    <source>
        <dbReference type="EMBL" id="OGI86746.1"/>
    </source>
</evidence>
<organism evidence="5 6">
    <name type="scientific">Candidatus Nomurabacteria bacterium RIFCSPLOWO2_01_FULL_36_16</name>
    <dbReference type="NCBI Taxonomy" id="1801767"/>
    <lineage>
        <taxon>Bacteria</taxon>
        <taxon>Candidatus Nomuraibacteriota</taxon>
    </lineage>
</organism>
<dbReference type="AlphaFoldDB" id="A0A1F6WXX1"/>
<proteinExistence type="predicted"/>
<dbReference type="GO" id="GO:0009117">
    <property type="term" value="P:nucleotide metabolic process"/>
    <property type="evidence" value="ECO:0007669"/>
    <property type="project" value="TreeGrafter"/>
</dbReference>
<dbReference type="InterPro" id="IPR001310">
    <property type="entry name" value="Histidine_triad_HIT"/>
</dbReference>
<evidence type="ECO:0000313" key="6">
    <source>
        <dbReference type="Proteomes" id="UP000177001"/>
    </source>
</evidence>
<name>A0A1F6WXX1_9BACT</name>
<evidence type="ECO:0000256" key="2">
    <source>
        <dbReference type="PIRSR" id="PIRSR601310-3"/>
    </source>
</evidence>
<protein>
    <submittedName>
        <fullName evidence="5">Diadenosine tetraphosphate hydrolase</fullName>
    </submittedName>
</protein>
<feature type="short sequence motif" description="Histidine triad motif" evidence="2 3">
    <location>
        <begin position="112"/>
        <end position="116"/>
    </location>
</feature>
<dbReference type="Pfam" id="PF01230">
    <property type="entry name" value="HIT"/>
    <property type="match status" value="1"/>
</dbReference>
<dbReference type="InterPro" id="IPR036265">
    <property type="entry name" value="HIT-like_sf"/>
</dbReference>
<feature type="domain" description="HIT" evidence="4">
    <location>
        <begin position="52"/>
        <end position="127"/>
    </location>
</feature>
<gene>
    <name evidence="5" type="ORF">A3A91_01940</name>
</gene>
<accession>A0A1F6WXX1</accession>
<evidence type="ECO:0000259" key="4">
    <source>
        <dbReference type="PROSITE" id="PS51084"/>
    </source>
</evidence>